<organism evidence="9 10">
    <name type="scientific">Kribbella caucasensis</name>
    <dbReference type="NCBI Taxonomy" id="2512215"/>
    <lineage>
        <taxon>Bacteria</taxon>
        <taxon>Bacillati</taxon>
        <taxon>Actinomycetota</taxon>
        <taxon>Actinomycetes</taxon>
        <taxon>Propionibacteriales</taxon>
        <taxon>Kribbellaceae</taxon>
        <taxon>Kribbella</taxon>
    </lineage>
</organism>
<dbReference type="InterPro" id="IPR007624">
    <property type="entry name" value="RNA_pol_sigma70_r3"/>
</dbReference>
<evidence type="ECO:0000256" key="2">
    <source>
        <dbReference type="ARBA" id="ARBA00023082"/>
    </source>
</evidence>
<accession>A0A4R6KEG7</accession>
<dbReference type="Pfam" id="PF04539">
    <property type="entry name" value="Sigma70_r3"/>
    <property type="match status" value="1"/>
</dbReference>
<reference evidence="9 10" key="1">
    <citation type="submission" date="2019-03" db="EMBL/GenBank/DDBJ databases">
        <title>Genomic Encyclopedia of Type Strains, Phase III (KMG-III): the genomes of soil and plant-associated and newly described type strains.</title>
        <authorList>
            <person name="Whitman W."/>
        </authorList>
    </citation>
    <scope>NUCLEOTIDE SEQUENCE [LARGE SCALE GENOMIC DNA]</scope>
    <source>
        <strain evidence="9 10">VKM Ac-2527</strain>
    </source>
</reference>
<evidence type="ECO:0000256" key="3">
    <source>
        <dbReference type="ARBA" id="ARBA00023125"/>
    </source>
</evidence>
<feature type="region of interest" description="Disordered" evidence="5">
    <location>
        <begin position="1"/>
        <end position="21"/>
    </location>
</feature>
<dbReference type="GO" id="GO:0006352">
    <property type="term" value="P:DNA-templated transcription initiation"/>
    <property type="evidence" value="ECO:0007669"/>
    <property type="project" value="InterPro"/>
</dbReference>
<proteinExistence type="predicted"/>
<dbReference type="Pfam" id="PF04545">
    <property type="entry name" value="Sigma70_r4"/>
    <property type="match status" value="1"/>
</dbReference>
<feature type="domain" description="RNA polymerase sigma-70 region 3" evidence="6">
    <location>
        <begin position="133"/>
        <end position="199"/>
    </location>
</feature>
<dbReference type="OrthoDB" id="9804285at2"/>
<dbReference type="NCBIfam" id="TIGR02937">
    <property type="entry name" value="sigma70-ECF"/>
    <property type="match status" value="1"/>
</dbReference>
<name>A0A4R6KEG7_9ACTN</name>
<dbReference type="SUPFAM" id="SSF88659">
    <property type="entry name" value="Sigma3 and sigma4 domains of RNA polymerase sigma factors"/>
    <property type="match status" value="2"/>
</dbReference>
<evidence type="ECO:0000256" key="5">
    <source>
        <dbReference type="SAM" id="MobiDB-lite"/>
    </source>
</evidence>
<dbReference type="Pfam" id="PF04542">
    <property type="entry name" value="Sigma70_r2"/>
    <property type="match status" value="1"/>
</dbReference>
<gene>
    <name evidence="9" type="ORF">EV643_108318</name>
</gene>
<keyword evidence="4" id="KW-0804">Transcription</keyword>
<evidence type="ECO:0000256" key="4">
    <source>
        <dbReference type="ARBA" id="ARBA00023163"/>
    </source>
</evidence>
<dbReference type="CDD" id="cd06171">
    <property type="entry name" value="Sigma70_r4"/>
    <property type="match status" value="1"/>
</dbReference>
<evidence type="ECO:0000259" key="6">
    <source>
        <dbReference type="Pfam" id="PF04539"/>
    </source>
</evidence>
<evidence type="ECO:0000313" key="9">
    <source>
        <dbReference type="EMBL" id="TDO48001.1"/>
    </source>
</evidence>
<dbReference type="GO" id="GO:0003677">
    <property type="term" value="F:DNA binding"/>
    <property type="evidence" value="ECO:0007669"/>
    <property type="project" value="UniProtKB-KW"/>
</dbReference>
<evidence type="ECO:0000259" key="7">
    <source>
        <dbReference type="Pfam" id="PF04542"/>
    </source>
</evidence>
<sequence>MSFNSQQPRPTATVADCTDPRSEQAATAERLLREAAAATGRRREDLLDQAIIASVSLARTLASRYYRRGVDAEDLDQIAYEHLVKAARSYRPVDGSDFRSFAIPTVRGGIRHHFRDHAWAVKVPRRLQEIQTQISATEAALTARLKRWPTSHELADALGLDVKEVIEAQRAQGCFSPSSLDVPLHDGSSMTRGQQVADPADTYQLVDQIESLRPVVDNLSARDRLIFQRRFLEHQTQSEIGHEIGVSQMQISRLLGRIMLRLRVALSV</sequence>
<feature type="domain" description="RNA polymerase sigma-70 region 2" evidence="7">
    <location>
        <begin position="57"/>
        <end position="119"/>
    </location>
</feature>
<dbReference type="EMBL" id="SNWQ01000008">
    <property type="protein sequence ID" value="TDO48001.1"/>
    <property type="molecule type" value="Genomic_DNA"/>
</dbReference>
<dbReference type="Gene3D" id="1.20.120.1810">
    <property type="match status" value="1"/>
</dbReference>
<dbReference type="PANTHER" id="PTHR30385">
    <property type="entry name" value="SIGMA FACTOR F FLAGELLAR"/>
    <property type="match status" value="1"/>
</dbReference>
<dbReference type="PANTHER" id="PTHR30385:SF4">
    <property type="entry name" value="RNA POLYMERASE SIGMA-E FACTOR"/>
    <property type="match status" value="1"/>
</dbReference>
<keyword evidence="3" id="KW-0238">DNA-binding</keyword>
<dbReference type="InterPro" id="IPR013325">
    <property type="entry name" value="RNA_pol_sigma_r2"/>
</dbReference>
<dbReference type="Proteomes" id="UP000295388">
    <property type="component" value="Unassembled WGS sequence"/>
</dbReference>
<dbReference type="Gene3D" id="1.20.140.160">
    <property type="match status" value="1"/>
</dbReference>
<comment type="caution">
    <text evidence="9">The sequence shown here is derived from an EMBL/GenBank/DDBJ whole genome shotgun (WGS) entry which is preliminary data.</text>
</comment>
<dbReference type="InterPro" id="IPR007630">
    <property type="entry name" value="RNA_pol_sigma70_r4"/>
</dbReference>
<protein>
    <submittedName>
        <fullName evidence="9">RNA polymerase sigma-B factor</fullName>
    </submittedName>
</protein>
<dbReference type="SUPFAM" id="SSF88946">
    <property type="entry name" value="Sigma2 domain of RNA polymerase sigma factors"/>
    <property type="match status" value="1"/>
</dbReference>
<dbReference type="AlphaFoldDB" id="A0A4R6KEG7"/>
<feature type="compositionally biased region" description="Polar residues" evidence="5">
    <location>
        <begin position="1"/>
        <end position="10"/>
    </location>
</feature>
<keyword evidence="1" id="KW-0805">Transcription regulation</keyword>
<feature type="domain" description="RNA polymerase sigma-70 region 4" evidence="8">
    <location>
        <begin position="217"/>
        <end position="263"/>
    </location>
</feature>
<evidence type="ECO:0000313" key="10">
    <source>
        <dbReference type="Proteomes" id="UP000295388"/>
    </source>
</evidence>
<dbReference type="GO" id="GO:0016987">
    <property type="term" value="F:sigma factor activity"/>
    <property type="evidence" value="ECO:0007669"/>
    <property type="project" value="UniProtKB-KW"/>
</dbReference>
<dbReference type="RefSeq" id="WP_133801422.1">
    <property type="nucleotide sequence ID" value="NZ_SNWQ01000008.1"/>
</dbReference>
<dbReference type="InterPro" id="IPR013324">
    <property type="entry name" value="RNA_pol_sigma_r3/r4-like"/>
</dbReference>
<keyword evidence="10" id="KW-1185">Reference proteome</keyword>
<dbReference type="InterPro" id="IPR014284">
    <property type="entry name" value="RNA_pol_sigma-70_dom"/>
</dbReference>
<evidence type="ECO:0000259" key="8">
    <source>
        <dbReference type="Pfam" id="PF04545"/>
    </source>
</evidence>
<evidence type="ECO:0000256" key="1">
    <source>
        <dbReference type="ARBA" id="ARBA00023015"/>
    </source>
</evidence>
<keyword evidence="2" id="KW-0731">Sigma factor</keyword>
<dbReference type="InterPro" id="IPR007627">
    <property type="entry name" value="RNA_pol_sigma70_r2"/>
</dbReference>